<keyword evidence="1" id="KW-0812">Transmembrane</keyword>
<accession>A0A1B4V3V5</accession>
<dbReference type="KEGG" id="sva:SVA_1663"/>
<dbReference type="InterPro" id="IPR005572">
    <property type="entry name" value="Anti-sigma_E_RseA_N"/>
</dbReference>
<keyword evidence="1" id="KW-0472">Membrane</keyword>
<dbReference type="SUPFAM" id="SSF89069">
    <property type="entry name" value="N-terminal, cytoplasmic domain of anti-sigmaE factor RseA"/>
    <property type="match status" value="1"/>
</dbReference>
<keyword evidence="1" id="KW-1133">Transmembrane helix</keyword>
<evidence type="ECO:0000259" key="2">
    <source>
        <dbReference type="Pfam" id="PF03872"/>
    </source>
</evidence>
<sequence>MKEKLSAFIDAELTELEERHVLAALASDAELRSAWERYHLIRAAMMRQVSMLAPAGLAERVVLGIAEQPVKRATPKYWHYAAGAGVAATVAALAIFGLQTLHRPAIPGVPSLARINAPASQPGPPTAQGLNPYLVGHSEFMPTAGMGGMLPYVRVVTLDPDK</sequence>
<reference evidence="3 4" key="1">
    <citation type="submission" date="2015-08" db="EMBL/GenBank/DDBJ databases">
        <title>Complete genome sequence of Sulfurifustis variabilis.</title>
        <authorList>
            <person name="Miura A."/>
            <person name="Kojima H."/>
            <person name="Fukui M."/>
        </authorList>
    </citation>
    <scope>NUCLEOTIDE SEQUENCE [LARGE SCALE GENOMIC DNA]</scope>
    <source>
        <strain evidence="4">skN76</strain>
    </source>
</reference>
<dbReference type="PANTHER" id="PTHR38104">
    <property type="match status" value="1"/>
</dbReference>
<dbReference type="Proteomes" id="UP000218899">
    <property type="component" value="Chromosome"/>
</dbReference>
<evidence type="ECO:0000313" key="3">
    <source>
        <dbReference type="EMBL" id="BAU48223.1"/>
    </source>
</evidence>
<dbReference type="InterPro" id="IPR052383">
    <property type="entry name" value="Anti-sigma-E_RseA-like"/>
</dbReference>
<dbReference type="AlphaFoldDB" id="A0A1B4V3V5"/>
<dbReference type="Gene3D" id="1.10.10.880">
    <property type="entry name" value="Anti sigma-E protein RseA, N-terminal domain"/>
    <property type="match status" value="1"/>
</dbReference>
<dbReference type="InterPro" id="IPR036147">
    <property type="entry name" value="Anti-sigma_E_RseA_N_sf"/>
</dbReference>
<dbReference type="EMBL" id="AP014936">
    <property type="protein sequence ID" value="BAU48223.1"/>
    <property type="molecule type" value="Genomic_DNA"/>
</dbReference>
<evidence type="ECO:0000256" key="1">
    <source>
        <dbReference type="SAM" id="Phobius"/>
    </source>
</evidence>
<dbReference type="RefSeq" id="WP_096460761.1">
    <property type="nucleotide sequence ID" value="NZ_AP014936.1"/>
</dbReference>
<dbReference type="OrthoDB" id="5298512at2"/>
<feature type="domain" description="Anti sigma-E protein RseA N-terminal" evidence="2">
    <location>
        <begin position="2"/>
        <end position="77"/>
    </location>
</feature>
<keyword evidence="4" id="KW-1185">Reference proteome</keyword>
<protein>
    <submittedName>
        <fullName evidence="3">Anti-sigma factor antagonist</fullName>
    </submittedName>
</protein>
<dbReference type="GO" id="GO:0016989">
    <property type="term" value="F:sigma factor antagonist activity"/>
    <property type="evidence" value="ECO:0007669"/>
    <property type="project" value="InterPro"/>
</dbReference>
<proteinExistence type="predicted"/>
<gene>
    <name evidence="3" type="ORF">SVA_1663</name>
</gene>
<organism evidence="3 4">
    <name type="scientific">Sulfurifustis variabilis</name>
    <dbReference type="NCBI Taxonomy" id="1675686"/>
    <lineage>
        <taxon>Bacteria</taxon>
        <taxon>Pseudomonadati</taxon>
        <taxon>Pseudomonadota</taxon>
        <taxon>Gammaproteobacteria</taxon>
        <taxon>Acidiferrobacterales</taxon>
        <taxon>Acidiferrobacteraceae</taxon>
        <taxon>Sulfurifustis</taxon>
    </lineage>
</organism>
<name>A0A1B4V3V5_9GAMM</name>
<dbReference type="CDD" id="cd16328">
    <property type="entry name" value="RseA_N"/>
    <property type="match status" value="1"/>
</dbReference>
<feature type="transmembrane region" description="Helical" evidence="1">
    <location>
        <begin position="77"/>
        <end position="98"/>
    </location>
</feature>
<evidence type="ECO:0000313" key="4">
    <source>
        <dbReference type="Proteomes" id="UP000218899"/>
    </source>
</evidence>
<dbReference type="PANTHER" id="PTHR38104:SF1">
    <property type="entry name" value="ANTI-SIGMA-E FACTOR RSEA"/>
    <property type="match status" value="1"/>
</dbReference>
<dbReference type="Pfam" id="PF03872">
    <property type="entry name" value="RseA_N"/>
    <property type="match status" value="1"/>
</dbReference>